<reference evidence="2 3" key="1">
    <citation type="submission" date="2024-09" db="EMBL/GenBank/DDBJ databases">
        <title>Floridaenema gen nov. (Aerosakkonemataceae, Aerosakkonematales ord. nov., Cyanobacteria) from benthic tropical and subtropical fresh waters, with the description of four new species.</title>
        <authorList>
            <person name="Moretto J.A."/>
            <person name="Berthold D.E."/>
            <person name="Lefler F.W."/>
            <person name="Huang I.-S."/>
            <person name="Laughinghouse H. IV."/>
        </authorList>
    </citation>
    <scope>NUCLEOTIDE SEQUENCE [LARGE SCALE GENOMIC DNA]</scope>
    <source>
        <strain evidence="2 3">BLCC-F167</strain>
    </source>
</reference>
<dbReference type="EMBL" id="JBHFNT010000217">
    <property type="protein sequence ID" value="MFB2837635.1"/>
    <property type="molecule type" value="Genomic_DNA"/>
</dbReference>
<sequence>MKRIKKQQEAGFTLLEMVVVIVLVAVLATIAAPSFLAMLNRQRLADAQAEAMSAIREAQAKARQQKVPWQACFKDENNQVRWFVSPVRDTADNCNTQGAWNNLIETDSKVVQIDTASSNLDNGFYRVAFLSNGWVDPRLAPADSNADVRKITLKLRNQNDGSRRCVYVATLLGAVRTGKDNDCNQ</sequence>
<dbReference type="Pfam" id="PF07963">
    <property type="entry name" value="N_methyl"/>
    <property type="match status" value="1"/>
</dbReference>
<dbReference type="SUPFAM" id="SSF54523">
    <property type="entry name" value="Pili subunits"/>
    <property type="match status" value="1"/>
</dbReference>
<accession>A0ABV4WRD2</accession>
<dbReference type="RefSeq" id="WP_413279976.1">
    <property type="nucleotide sequence ID" value="NZ_JBHFNT010000217.1"/>
</dbReference>
<gene>
    <name evidence="2" type="ORF">ACE1CA_24155</name>
</gene>
<dbReference type="NCBIfam" id="TIGR02532">
    <property type="entry name" value="IV_pilin_GFxxxE"/>
    <property type="match status" value="1"/>
</dbReference>
<evidence type="ECO:0000313" key="3">
    <source>
        <dbReference type="Proteomes" id="UP001576780"/>
    </source>
</evidence>
<dbReference type="InterPro" id="IPR012902">
    <property type="entry name" value="N_methyl_site"/>
</dbReference>
<keyword evidence="1" id="KW-1133">Transmembrane helix</keyword>
<evidence type="ECO:0000256" key="1">
    <source>
        <dbReference type="SAM" id="Phobius"/>
    </source>
</evidence>
<dbReference type="Gene3D" id="3.30.700.10">
    <property type="entry name" value="Glycoprotein, Type 4 Pilin"/>
    <property type="match status" value="1"/>
</dbReference>
<organism evidence="2 3">
    <name type="scientific">Floridaenema evergladense BLCC-F167</name>
    <dbReference type="NCBI Taxonomy" id="3153639"/>
    <lineage>
        <taxon>Bacteria</taxon>
        <taxon>Bacillati</taxon>
        <taxon>Cyanobacteriota</taxon>
        <taxon>Cyanophyceae</taxon>
        <taxon>Oscillatoriophycideae</taxon>
        <taxon>Aerosakkonematales</taxon>
        <taxon>Aerosakkonemataceae</taxon>
        <taxon>Floridanema</taxon>
        <taxon>Floridanema evergladense</taxon>
    </lineage>
</organism>
<keyword evidence="1" id="KW-0812">Transmembrane</keyword>
<dbReference type="InterPro" id="IPR045584">
    <property type="entry name" value="Pilin-like"/>
</dbReference>
<proteinExistence type="predicted"/>
<keyword evidence="1" id="KW-0472">Membrane</keyword>
<feature type="transmembrane region" description="Helical" evidence="1">
    <location>
        <begin position="12"/>
        <end position="36"/>
    </location>
</feature>
<protein>
    <submittedName>
        <fullName evidence="2">Tfp pilus assembly protein FimT/FimU</fullName>
    </submittedName>
</protein>
<name>A0ABV4WRD2_9CYAN</name>
<keyword evidence="3" id="KW-1185">Reference proteome</keyword>
<dbReference type="PROSITE" id="PS00409">
    <property type="entry name" value="PROKAR_NTER_METHYL"/>
    <property type="match status" value="1"/>
</dbReference>
<comment type="caution">
    <text evidence="2">The sequence shown here is derived from an EMBL/GenBank/DDBJ whole genome shotgun (WGS) entry which is preliminary data.</text>
</comment>
<evidence type="ECO:0000313" key="2">
    <source>
        <dbReference type="EMBL" id="MFB2837635.1"/>
    </source>
</evidence>
<dbReference type="Proteomes" id="UP001576780">
    <property type="component" value="Unassembled WGS sequence"/>
</dbReference>